<feature type="non-terminal residue" evidence="2">
    <location>
        <position position="110"/>
    </location>
</feature>
<name>A0A836FZ38_9HYME</name>
<dbReference type="Gene3D" id="1.10.10.1450">
    <property type="match status" value="1"/>
</dbReference>
<dbReference type="InterPro" id="IPR052709">
    <property type="entry name" value="Transposase-MT_Hybrid"/>
</dbReference>
<evidence type="ECO:0000313" key="2">
    <source>
        <dbReference type="EMBL" id="KAG5328325.1"/>
    </source>
</evidence>
<feature type="domain" description="Mos1 transposase HTH" evidence="1">
    <location>
        <begin position="6"/>
        <end position="54"/>
    </location>
</feature>
<gene>
    <name evidence="2" type="primary">Setmar_125</name>
    <name evidence="2" type="ORF">G6Z77_0004812</name>
</gene>
<organism evidence="2 3">
    <name type="scientific">Acromyrmex heyeri</name>
    <dbReference type="NCBI Taxonomy" id="230685"/>
    <lineage>
        <taxon>Eukaryota</taxon>
        <taxon>Metazoa</taxon>
        <taxon>Ecdysozoa</taxon>
        <taxon>Arthropoda</taxon>
        <taxon>Hexapoda</taxon>
        <taxon>Insecta</taxon>
        <taxon>Pterygota</taxon>
        <taxon>Neoptera</taxon>
        <taxon>Endopterygota</taxon>
        <taxon>Hymenoptera</taxon>
        <taxon>Apocrita</taxon>
        <taxon>Aculeata</taxon>
        <taxon>Formicoidea</taxon>
        <taxon>Formicidae</taxon>
        <taxon>Myrmicinae</taxon>
        <taxon>Acromyrmex</taxon>
    </lineage>
</organism>
<evidence type="ECO:0000259" key="1">
    <source>
        <dbReference type="Pfam" id="PF17906"/>
    </source>
</evidence>
<accession>A0A836FZ38</accession>
<dbReference type="PANTHER" id="PTHR46060">
    <property type="entry name" value="MARINER MOS1 TRANSPOSASE-LIKE PROTEIN"/>
    <property type="match status" value="1"/>
</dbReference>
<dbReference type="GO" id="GO:0008168">
    <property type="term" value="F:methyltransferase activity"/>
    <property type="evidence" value="ECO:0007669"/>
    <property type="project" value="UniProtKB-KW"/>
</dbReference>
<dbReference type="InterPro" id="IPR041426">
    <property type="entry name" value="Mos1_HTH"/>
</dbReference>
<dbReference type="EMBL" id="JAANIB010006769">
    <property type="protein sequence ID" value="KAG5328325.1"/>
    <property type="molecule type" value="Genomic_DNA"/>
</dbReference>
<dbReference type="OrthoDB" id="7534861at2759"/>
<feature type="non-terminal residue" evidence="2">
    <location>
        <position position="1"/>
    </location>
</feature>
<sequence length="110" mass="12792">MEFTNTEIRAILKFSFVKGKSARETFREINGILGNGTLSLRTAEEWFRRFRAGENETMDKPAGGRPVTTNTDQIIENIELDRHVALCNYMDFILYNIFLYKIKVNIIIKI</sequence>
<reference evidence="2 3" key="1">
    <citation type="submission" date="2020-02" db="EMBL/GenBank/DDBJ databases">
        <title>Relaxed selection underlies rapid genomic changes in the transitions from sociality to social parasitism in ants.</title>
        <authorList>
            <person name="Bi X."/>
        </authorList>
    </citation>
    <scope>NUCLEOTIDE SEQUENCE [LARGE SCALE GENOMIC DNA]</scope>
    <source>
        <strain evidence="2">BGI-DK2014b</strain>
        <tissue evidence="2">Whole body</tissue>
    </source>
</reference>
<dbReference type="Pfam" id="PF17906">
    <property type="entry name" value="HTH_48"/>
    <property type="match status" value="1"/>
</dbReference>
<dbReference type="AlphaFoldDB" id="A0A836FZ38"/>
<evidence type="ECO:0000313" key="3">
    <source>
        <dbReference type="Proteomes" id="UP000670152"/>
    </source>
</evidence>
<keyword evidence="3" id="KW-1185">Reference proteome</keyword>
<protein>
    <submittedName>
        <fullName evidence="2">SETMR methyltransferase</fullName>
    </submittedName>
</protein>
<comment type="caution">
    <text evidence="2">The sequence shown here is derived from an EMBL/GenBank/DDBJ whole genome shotgun (WGS) entry which is preliminary data.</text>
</comment>
<dbReference type="GO" id="GO:0032259">
    <property type="term" value="P:methylation"/>
    <property type="evidence" value="ECO:0007669"/>
    <property type="project" value="UniProtKB-KW"/>
</dbReference>
<dbReference type="PANTHER" id="PTHR46060:SF1">
    <property type="entry name" value="MARINER MOS1 TRANSPOSASE-LIKE PROTEIN"/>
    <property type="match status" value="1"/>
</dbReference>
<dbReference type="Proteomes" id="UP000670152">
    <property type="component" value="Unassembled WGS sequence"/>
</dbReference>
<keyword evidence="2" id="KW-0489">Methyltransferase</keyword>
<proteinExistence type="predicted"/>
<keyword evidence="2" id="KW-0808">Transferase</keyword>